<accession>A0A6J5WM48</accession>
<reference evidence="2" key="1">
    <citation type="journal article" date="2020" name="Genome Biol.">
        <title>Gamete binning: chromosome-level and haplotype-resolved genome assembly enabled by high-throughput single-cell sequencing of gamete genomes.</title>
        <authorList>
            <person name="Campoy J.A."/>
            <person name="Sun H."/>
            <person name="Goel M."/>
            <person name="Jiao W.-B."/>
            <person name="Folz-Donahue K."/>
            <person name="Wang N."/>
            <person name="Rubio M."/>
            <person name="Liu C."/>
            <person name="Kukat C."/>
            <person name="Ruiz D."/>
            <person name="Huettel B."/>
            <person name="Schneeberger K."/>
        </authorList>
    </citation>
    <scope>NUCLEOTIDE SEQUENCE [LARGE SCALE GENOMIC DNA]</scope>
    <source>
        <strain evidence="2">cv. Rojo Pasion</strain>
    </source>
</reference>
<dbReference type="EMBL" id="CAEKKB010000002">
    <property type="protein sequence ID" value="CAB4299328.1"/>
    <property type="molecule type" value="Genomic_DNA"/>
</dbReference>
<dbReference type="AlphaFoldDB" id="A0A6J5WM48"/>
<name>A0A6J5WM48_PRUAR</name>
<gene>
    <name evidence="1" type="ORF">ORAREDHAP_LOCUS13296</name>
</gene>
<keyword evidence="2" id="KW-1185">Reference proteome</keyword>
<organism evidence="1 2">
    <name type="scientific">Prunus armeniaca</name>
    <name type="common">Apricot</name>
    <name type="synonym">Armeniaca vulgaris</name>
    <dbReference type="NCBI Taxonomy" id="36596"/>
    <lineage>
        <taxon>Eukaryota</taxon>
        <taxon>Viridiplantae</taxon>
        <taxon>Streptophyta</taxon>
        <taxon>Embryophyta</taxon>
        <taxon>Tracheophyta</taxon>
        <taxon>Spermatophyta</taxon>
        <taxon>Magnoliopsida</taxon>
        <taxon>eudicotyledons</taxon>
        <taxon>Gunneridae</taxon>
        <taxon>Pentapetalae</taxon>
        <taxon>rosids</taxon>
        <taxon>fabids</taxon>
        <taxon>Rosales</taxon>
        <taxon>Rosaceae</taxon>
        <taxon>Amygdaloideae</taxon>
        <taxon>Amygdaleae</taxon>
        <taxon>Prunus</taxon>
    </lineage>
</organism>
<proteinExistence type="predicted"/>
<evidence type="ECO:0000313" key="2">
    <source>
        <dbReference type="Proteomes" id="UP000507245"/>
    </source>
</evidence>
<dbReference type="Proteomes" id="UP000507245">
    <property type="component" value="Unassembled WGS sequence"/>
</dbReference>
<protein>
    <submittedName>
        <fullName evidence="1">Uncharacterized protein</fullName>
    </submittedName>
</protein>
<evidence type="ECO:0000313" key="1">
    <source>
        <dbReference type="EMBL" id="CAB4299328.1"/>
    </source>
</evidence>
<sequence>MDDLDGSQVGLGVDLRWDESGCIVVLGLRVDVLEEHFLPLLFPLHLPSPPSLTSLIPQVVNQGKLVSDQMAEVVEGNERMGWTMGNRAISITPSPGVGGWSPLGIEIDKDEREREREREIKVSVGVKGRRGRRERQMELVGLATLPIISYGDEI</sequence>